<dbReference type="PANTHER" id="PTHR33452:SF1">
    <property type="entry name" value="INNER MEMBRANE PROTEIN YPHA-RELATED"/>
    <property type="match status" value="1"/>
</dbReference>
<evidence type="ECO:0000256" key="7">
    <source>
        <dbReference type="SAM" id="Phobius"/>
    </source>
</evidence>
<protein>
    <submittedName>
        <fullName evidence="8">DoxX family protein</fullName>
    </submittedName>
</protein>
<proteinExistence type="inferred from homology"/>
<evidence type="ECO:0000256" key="4">
    <source>
        <dbReference type="ARBA" id="ARBA00022692"/>
    </source>
</evidence>
<comment type="subcellular location">
    <subcellularLocation>
        <location evidence="1">Cell membrane</location>
        <topology evidence="1">Multi-pass membrane protein</topology>
    </subcellularLocation>
</comment>
<name>A0A5B2VV66_9BACT</name>
<keyword evidence="6 7" id="KW-0472">Membrane</keyword>
<feature type="transmembrane region" description="Helical" evidence="7">
    <location>
        <begin position="81"/>
        <end position="97"/>
    </location>
</feature>
<dbReference type="InterPro" id="IPR032808">
    <property type="entry name" value="DoxX"/>
</dbReference>
<keyword evidence="4 7" id="KW-0812">Transmembrane</keyword>
<keyword evidence="9" id="KW-1185">Reference proteome</keyword>
<feature type="transmembrane region" description="Helical" evidence="7">
    <location>
        <begin position="12"/>
        <end position="35"/>
    </location>
</feature>
<sequence>MRKLFSAGLTNGTVHFSLLLTRLVFGGLILTHGWPKLMNFAAVSQKFPDPFHIGRTASLGLIVFSEVFCGVFVILGLLTRLAAIPLIVGLSVAIFMIHANDAIDVKEKAIMFLAAFVVILFCGPGKVSVDNLIGG</sequence>
<evidence type="ECO:0000256" key="1">
    <source>
        <dbReference type="ARBA" id="ARBA00004651"/>
    </source>
</evidence>
<evidence type="ECO:0000256" key="3">
    <source>
        <dbReference type="ARBA" id="ARBA00022475"/>
    </source>
</evidence>
<evidence type="ECO:0000256" key="6">
    <source>
        <dbReference type="ARBA" id="ARBA00023136"/>
    </source>
</evidence>
<gene>
    <name evidence="8" type="ORF">F0L74_14590</name>
</gene>
<feature type="transmembrane region" description="Helical" evidence="7">
    <location>
        <begin position="56"/>
        <end position="75"/>
    </location>
</feature>
<feature type="transmembrane region" description="Helical" evidence="7">
    <location>
        <begin position="109"/>
        <end position="129"/>
    </location>
</feature>
<dbReference type="RefSeq" id="WP_149838578.1">
    <property type="nucleotide sequence ID" value="NZ_VUOC01000002.1"/>
</dbReference>
<accession>A0A5B2VV66</accession>
<comment type="similarity">
    <text evidence="2">Belongs to the DoxX family.</text>
</comment>
<dbReference type="Proteomes" id="UP000324611">
    <property type="component" value="Unassembled WGS sequence"/>
</dbReference>
<reference evidence="8 9" key="1">
    <citation type="submission" date="2019-09" db="EMBL/GenBank/DDBJ databases">
        <title>Chitinophaga ginsengihumi sp. nov., isolated from soil of ginseng rhizosphere.</title>
        <authorList>
            <person name="Lee J."/>
        </authorList>
    </citation>
    <scope>NUCLEOTIDE SEQUENCE [LARGE SCALE GENOMIC DNA]</scope>
    <source>
        <strain evidence="8 9">BN140078</strain>
    </source>
</reference>
<dbReference type="Pfam" id="PF07681">
    <property type="entry name" value="DoxX"/>
    <property type="match status" value="1"/>
</dbReference>
<evidence type="ECO:0000313" key="8">
    <source>
        <dbReference type="EMBL" id="KAA2243703.1"/>
    </source>
</evidence>
<evidence type="ECO:0000313" key="9">
    <source>
        <dbReference type="Proteomes" id="UP000324611"/>
    </source>
</evidence>
<dbReference type="GO" id="GO:0005886">
    <property type="term" value="C:plasma membrane"/>
    <property type="evidence" value="ECO:0007669"/>
    <property type="project" value="UniProtKB-SubCell"/>
</dbReference>
<dbReference type="PANTHER" id="PTHR33452">
    <property type="entry name" value="OXIDOREDUCTASE CATD-RELATED"/>
    <property type="match status" value="1"/>
</dbReference>
<dbReference type="InterPro" id="IPR051907">
    <property type="entry name" value="DoxX-like_oxidoreductase"/>
</dbReference>
<comment type="caution">
    <text evidence="8">The sequence shown here is derived from an EMBL/GenBank/DDBJ whole genome shotgun (WGS) entry which is preliminary data.</text>
</comment>
<reference evidence="8 9" key="2">
    <citation type="submission" date="2019-09" db="EMBL/GenBank/DDBJ databases">
        <authorList>
            <person name="Jin C."/>
        </authorList>
    </citation>
    <scope>NUCLEOTIDE SEQUENCE [LARGE SCALE GENOMIC DNA]</scope>
    <source>
        <strain evidence="8 9">BN140078</strain>
    </source>
</reference>
<dbReference type="AlphaFoldDB" id="A0A5B2VV66"/>
<organism evidence="8 9">
    <name type="scientific">Chitinophaga agrisoli</name>
    <dbReference type="NCBI Taxonomy" id="2607653"/>
    <lineage>
        <taxon>Bacteria</taxon>
        <taxon>Pseudomonadati</taxon>
        <taxon>Bacteroidota</taxon>
        <taxon>Chitinophagia</taxon>
        <taxon>Chitinophagales</taxon>
        <taxon>Chitinophagaceae</taxon>
        <taxon>Chitinophaga</taxon>
    </lineage>
</organism>
<keyword evidence="3" id="KW-1003">Cell membrane</keyword>
<dbReference type="EMBL" id="VUOC01000002">
    <property type="protein sequence ID" value="KAA2243703.1"/>
    <property type="molecule type" value="Genomic_DNA"/>
</dbReference>
<keyword evidence="5 7" id="KW-1133">Transmembrane helix</keyword>
<evidence type="ECO:0000256" key="5">
    <source>
        <dbReference type="ARBA" id="ARBA00022989"/>
    </source>
</evidence>
<evidence type="ECO:0000256" key="2">
    <source>
        <dbReference type="ARBA" id="ARBA00006679"/>
    </source>
</evidence>